<gene>
    <name evidence="1" type="ORF">MSG28_013520</name>
</gene>
<sequence>MCPSAYVHGSSDDGAKPRGPGVPNLIGPSEASRVATECDDSADKVTSTLKSCLPLSVLPKSPRKPPSGGSNVKAGFKVESDGLPLLPLGDVDEEAYAVPWPAEPPLPDKFITPKDAIQ</sequence>
<accession>A0ACC0K7X5</accession>
<dbReference type="EMBL" id="CM046124">
    <property type="protein sequence ID" value="KAI8432523.1"/>
    <property type="molecule type" value="Genomic_DNA"/>
</dbReference>
<organism evidence="1 2">
    <name type="scientific">Choristoneura fumiferana</name>
    <name type="common">Spruce budworm moth</name>
    <name type="synonym">Archips fumiferana</name>
    <dbReference type="NCBI Taxonomy" id="7141"/>
    <lineage>
        <taxon>Eukaryota</taxon>
        <taxon>Metazoa</taxon>
        <taxon>Ecdysozoa</taxon>
        <taxon>Arthropoda</taxon>
        <taxon>Hexapoda</taxon>
        <taxon>Insecta</taxon>
        <taxon>Pterygota</taxon>
        <taxon>Neoptera</taxon>
        <taxon>Endopterygota</taxon>
        <taxon>Lepidoptera</taxon>
        <taxon>Glossata</taxon>
        <taxon>Ditrysia</taxon>
        <taxon>Tortricoidea</taxon>
        <taxon>Tortricidae</taxon>
        <taxon>Tortricinae</taxon>
        <taxon>Choristoneura</taxon>
    </lineage>
</organism>
<evidence type="ECO:0000313" key="2">
    <source>
        <dbReference type="Proteomes" id="UP001064048"/>
    </source>
</evidence>
<evidence type="ECO:0000313" key="1">
    <source>
        <dbReference type="EMBL" id="KAI8432523.1"/>
    </source>
</evidence>
<protein>
    <submittedName>
        <fullName evidence="1">Uncharacterized protein</fullName>
    </submittedName>
</protein>
<proteinExistence type="predicted"/>
<comment type="caution">
    <text evidence="1">The sequence shown here is derived from an EMBL/GenBank/DDBJ whole genome shotgun (WGS) entry which is preliminary data.</text>
</comment>
<keyword evidence="2" id="KW-1185">Reference proteome</keyword>
<dbReference type="Proteomes" id="UP001064048">
    <property type="component" value="Chromosome 24"/>
</dbReference>
<name>A0ACC0K7X5_CHOFU</name>
<reference evidence="1 2" key="1">
    <citation type="journal article" date="2022" name="Genome Biol. Evol.">
        <title>The Spruce Budworm Genome: Reconstructing the Evolutionary History of Antifreeze Proteins.</title>
        <authorList>
            <person name="Beliveau C."/>
            <person name="Gagne P."/>
            <person name="Picq S."/>
            <person name="Vernygora O."/>
            <person name="Keeling C.I."/>
            <person name="Pinkney K."/>
            <person name="Doucet D."/>
            <person name="Wen F."/>
            <person name="Johnston J.S."/>
            <person name="Maaroufi H."/>
            <person name="Boyle B."/>
            <person name="Laroche J."/>
            <person name="Dewar K."/>
            <person name="Juretic N."/>
            <person name="Blackburn G."/>
            <person name="Nisole A."/>
            <person name="Brunet B."/>
            <person name="Brandao M."/>
            <person name="Lumley L."/>
            <person name="Duan J."/>
            <person name="Quan G."/>
            <person name="Lucarotti C.J."/>
            <person name="Roe A.D."/>
            <person name="Sperling F.A.H."/>
            <person name="Levesque R.C."/>
            <person name="Cusson M."/>
        </authorList>
    </citation>
    <scope>NUCLEOTIDE SEQUENCE [LARGE SCALE GENOMIC DNA]</scope>
    <source>
        <strain evidence="1">Glfc:IPQL:Cfum</strain>
    </source>
</reference>